<organism evidence="2 3">
    <name type="scientific">Plasmodium falciparum (isolate Camp / Malaysia)</name>
    <dbReference type="NCBI Taxonomy" id="5835"/>
    <lineage>
        <taxon>Eukaryota</taxon>
        <taxon>Sar</taxon>
        <taxon>Alveolata</taxon>
        <taxon>Apicomplexa</taxon>
        <taxon>Aconoidasida</taxon>
        <taxon>Haemosporida</taxon>
        <taxon>Plasmodiidae</taxon>
        <taxon>Plasmodium</taxon>
        <taxon>Plasmodium (Laverania)</taxon>
    </lineage>
</organism>
<feature type="transmembrane region" description="Helical" evidence="1">
    <location>
        <begin position="131"/>
        <end position="157"/>
    </location>
</feature>
<dbReference type="OrthoDB" id="10417788at2759"/>
<keyword evidence="1" id="KW-0812">Transmembrane</keyword>
<dbReference type="AlphaFoldDB" id="A0A024XEZ6"/>
<reference evidence="2 3" key="2">
    <citation type="submission" date="2013-02" db="EMBL/GenBank/DDBJ databases">
        <title>The Genome Sequence of Plasmodium falciparum CAMP/Malaysia.</title>
        <authorList>
            <consortium name="The Broad Institute Genome Sequencing Platform"/>
            <consortium name="The Broad Institute Genome Sequencing Center for Infectious Disease"/>
            <person name="Neafsey D."/>
            <person name="Cheeseman I."/>
            <person name="Volkman S."/>
            <person name="Adams J."/>
            <person name="Walker B."/>
            <person name="Young S.K."/>
            <person name="Zeng Q."/>
            <person name="Gargeya S."/>
            <person name="Fitzgerald M."/>
            <person name="Haas B."/>
            <person name="Abouelleil A."/>
            <person name="Alvarado L."/>
            <person name="Arachchi H.M."/>
            <person name="Berlin A.M."/>
            <person name="Chapman S.B."/>
            <person name="Dewar J."/>
            <person name="Goldberg J."/>
            <person name="Griggs A."/>
            <person name="Gujja S."/>
            <person name="Hansen M."/>
            <person name="Howarth C."/>
            <person name="Imamovic A."/>
            <person name="Larimer J."/>
            <person name="McCowan C."/>
            <person name="Murphy C."/>
            <person name="Neiman D."/>
            <person name="Pearson M."/>
            <person name="Priest M."/>
            <person name="Roberts A."/>
            <person name="Saif S."/>
            <person name="Shea T."/>
            <person name="Sisk P."/>
            <person name="Sykes S."/>
            <person name="Wortman J."/>
            <person name="Nusbaum C."/>
            <person name="Birren B."/>
        </authorList>
    </citation>
    <scope>NUCLEOTIDE SEQUENCE [LARGE SCALE GENOMIC DNA]</scope>
    <source>
        <strain evidence="2 3">CAMP/Malaysia</strain>
    </source>
</reference>
<evidence type="ECO:0000313" key="3">
    <source>
        <dbReference type="Proteomes" id="UP000030694"/>
    </source>
</evidence>
<keyword evidence="1" id="KW-1133">Transmembrane helix</keyword>
<proteinExistence type="predicted"/>
<reference evidence="2 3" key="1">
    <citation type="submission" date="2013-02" db="EMBL/GenBank/DDBJ databases">
        <title>The Genome Annotation of Plasmodium falciparum CAMP/Malaysia.</title>
        <authorList>
            <consortium name="The Broad Institute Genome Sequencing Platform"/>
            <consortium name="The Broad Institute Genome Sequencing Center for Infectious Disease"/>
            <person name="Neafsey D."/>
            <person name="Hoffman S."/>
            <person name="Volkman S."/>
            <person name="Rosenthal P."/>
            <person name="Walker B."/>
            <person name="Young S.K."/>
            <person name="Zeng Q."/>
            <person name="Gargeya S."/>
            <person name="Fitzgerald M."/>
            <person name="Haas B."/>
            <person name="Abouelleil A."/>
            <person name="Allen A.W."/>
            <person name="Alvarado L."/>
            <person name="Arachchi H.M."/>
            <person name="Berlin A.M."/>
            <person name="Chapman S.B."/>
            <person name="Gainer-Dewar J."/>
            <person name="Goldberg J."/>
            <person name="Griggs A."/>
            <person name="Gujja S."/>
            <person name="Hansen M."/>
            <person name="Howarth C."/>
            <person name="Imamovic A."/>
            <person name="Ireland A."/>
            <person name="Larimer J."/>
            <person name="McCowan C."/>
            <person name="Murphy C."/>
            <person name="Pearson M."/>
            <person name="Poon T.W."/>
            <person name="Priest M."/>
            <person name="Roberts A."/>
            <person name="Saif S."/>
            <person name="Shea T."/>
            <person name="Sisk P."/>
            <person name="Sykes S."/>
            <person name="Wortman J."/>
            <person name="Nusbaum C."/>
            <person name="Birren B."/>
        </authorList>
    </citation>
    <scope>NUCLEOTIDE SEQUENCE [LARGE SCALE GENOMIC DNA]</scope>
    <source>
        <strain evidence="2 3">CAMP/Malaysia</strain>
    </source>
</reference>
<evidence type="ECO:0000256" key="1">
    <source>
        <dbReference type="SAM" id="Phobius"/>
    </source>
</evidence>
<feature type="non-terminal residue" evidence="2">
    <location>
        <position position="1"/>
    </location>
</feature>
<evidence type="ECO:0000313" key="2">
    <source>
        <dbReference type="EMBL" id="ETW64117.1"/>
    </source>
</evidence>
<protein>
    <submittedName>
        <fullName evidence="2">Uncharacterized protein</fullName>
    </submittedName>
</protein>
<keyword evidence="1" id="KW-0472">Membrane</keyword>
<sequence>DIFCVLYKTHCKGQLKNNRILTISQNINPPNKKSFQKYEIQGEIKKKEYVQDLFVIDCSGLDKLSKNNSYNNTNQMKNKMFKEYEEMYSQLYGPKKKKKKNYNIFKNTLKLLHCLYPKHINRLLRLVMRRFITIPLSVFIILLIGILTGGCALIPSIFVITSYISIGICYLIVPLFALLLHLKYSKSY</sequence>
<name>A0A024XEZ6_PLAFC</name>
<dbReference type="EMBL" id="KI927458">
    <property type="protein sequence ID" value="ETW64117.1"/>
    <property type="molecule type" value="Genomic_DNA"/>
</dbReference>
<accession>A0A024XEZ6</accession>
<gene>
    <name evidence="2" type="ORF">PFMC_00141</name>
</gene>
<feature type="transmembrane region" description="Helical" evidence="1">
    <location>
        <begin position="163"/>
        <end position="182"/>
    </location>
</feature>
<dbReference type="Proteomes" id="UP000030694">
    <property type="component" value="Unassembled WGS sequence"/>
</dbReference>